<dbReference type="SUPFAM" id="SSF54637">
    <property type="entry name" value="Thioesterase/thiol ester dehydrase-isomerase"/>
    <property type="match status" value="1"/>
</dbReference>
<sequence length="156" mass="17333">MEVESMRVFSGPEELQAAVGEEIGVSEWLEITQERVNLFADATGDHQWIHTDPEAAAEGPFGTTIAHGYLTLSLMVPFMLEVYRVENRKHAVNYGLNKVRFTSPVPVGSRLRGRLTLANAEEVKGGGLQLTWAATIEREGEDRPACIAENITRVYF</sequence>
<dbReference type="InterPro" id="IPR029069">
    <property type="entry name" value="HotDog_dom_sf"/>
</dbReference>
<proteinExistence type="inferred from homology"/>
<dbReference type="PANTHER" id="PTHR42993:SF1">
    <property type="entry name" value="MAOC-LIKE DEHYDRATASE DOMAIN-CONTAINING PROTEIN"/>
    <property type="match status" value="1"/>
</dbReference>
<dbReference type="Proteomes" id="UP000587211">
    <property type="component" value="Unassembled WGS sequence"/>
</dbReference>
<dbReference type="CDD" id="cd03450">
    <property type="entry name" value="NodN"/>
    <property type="match status" value="1"/>
</dbReference>
<dbReference type="Pfam" id="PF01575">
    <property type="entry name" value="MaoC_dehydratas"/>
    <property type="match status" value="1"/>
</dbReference>
<comment type="similarity">
    <text evidence="1">Belongs to the enoyl-CoA hydratase/isomerase family.</text>
</comment>
<organism evidence="3 4">
    <name type="scientific">Aeromicrobium tamlense</name>
    <dbReference type="NCBI Taxonomy" id="375541"/>
    <lineage>
        <taxon>Bacteria</taxon>
        <taxon>Bacillati</taxon>
        <taxon>Actinomycetota</taxon>
        <taxon>Actinomycetes</taxon>
        <taxon>Propionibacteriales</taxon>
        <taxon>Nocardioidaceae</taxon>
        <taxon>Aeromicrobium</taxon>
    </lineage>
</organism>
<evidence type="ECO:0000313" key="4">
    <source>
        <dbReference type="Proteomes" id="UP000587211"/>
    </source>
</evidence>
<dbReference type="Gene3D" id="3.10.129.10">
    <property type="entry name" value="Hotdog Thioesterase"/>
    <property type="match status" value="1"/>
</dbReference>
<gene>
    <name evidence="3" type="ORF">BJ975_002797</name>
</gene>
<accession>A0ABX2SKH9</accession>
<dbReference type="InterPro" id="IPR039375">
    <property type="entry name" value="NodN-like"/>
</dbReference>
<protein>
    <submittedName>
        <fullName evidence="3">Acyl dehydratase</fullName>
    </submittedName>
</protein>
<dbReference type="EMBL" id="JACBZN010000001">
    <property type="protein sequence ID" value="NYI39422.1"/>
    <property type="molecule type" value="Genomic_DNA"/>
</dbReference>
<name>A0ABX2SKH9_9ACTN</name>
<dbReference type="InterPro" id="IPR002539">
    <property type="entry name" value="MaoC-like_dom"/>
</dbReference>
<reference evidence="3 4" key="1">
    <citation type="submission" date="2020-07" db="EMBL/GenBank/DDBJ databases">
        <title>Sequencing the genomes of 1000 actinobacteria strains.</title>
        <authorList>
            <person name="Klenk H.-P."/>
        </authorList>
    </citation>
    <scope>NUCLEOTIDE SEQUENCE [LARGE SCALE GENOMIC DNA]</scope>
    <source>
        <strain evidence="3 4">DSM 19087</strain>
    </source>
</reference>
<comment type="caution">
    <text evidence="3">The sequence shown here is derived from an EMBL/GenBank/DDBJ whole genome shotgun (WGS) entry which is preliminary data.</text>
</comment>
<evidence type="ECO:0000313" key="3">
    <source>
        <dbReference type="EMBL" id="NYI39422.1"/>
    </source>
</evidence>
<dbReference type="PANTHER" id="PTHR42993">
    <property type="entry name" value="MAOC-LIKE DEHYDRATASE DOMAIN-CONTAINING PROTEIN"/>
    <property type="match status" value="1"/>
</dbReference>
<keyword evidence="4" id="KW-1185">Reference proteome</keyword>
<evidence type="ECO:0000259" key="2">
    <source>
        <dbReference type="Pfam" id="PF01575"/>
    </source>
</evidence>
<dbReference type="RefSeq" id="WP_269304689.1">
    <property type="nucleotide sequence ID" value="NZ_BAAAMP010000002.1"/>
</dbReference>
<evidence type="ECO:0000256" key="1">
    <source>
        <dbReference type="ARBA" id="ARBA00005254"/>
    </source>
</evidence>
<feature type="domain" description="MaoC-like" evidence="2">
    <location>
        <begin position="16"/>
        <end position="124"/>
    </location>
</feature>